<gene>
    <name evidence="2" type="ORF">QE383_002152</name>
</gene>
<accession>A0AAW8GBU9</accession>
<dbReference type="AlphaFoldDB" id="A0AAW8GBU9"/>
<sequence length="68" mass="7378">MAAMRLYREGPIAAMAAPTWIGSALRERKGQDFFDPQSFDLTREAAGRRAVAAPSEAGAERPSQGRMP</sequence>
<proteinExistence type="predicted"/>
<evidence type="ECO:0000313" key="3">
    <source>
        <dbReference type="Proteomes" id="UP001234354"/>
    </source>
</evidence>
<dbReference type="EMBL" id="JAUTBB010000001">
    <property type="protein sequence ID" value="MDQ1119844.1"/>
    <property type="molecule type" value="Genomic_DNA"/>
</dbReference>
<name>A0AAW8GBU9_9GAMM</name>
<dbReference type="Proteomes" id="UP001234354">
    <property type="component" value="Unassembled WGS sequence"/>
</dbReference>
<evidence type="ECO:0000313" key="2">
    <source>
        <dbReference type="EMBL" id="MDQ1119844.1"/>
    </source>
</evidence>
<organism evidence="2 3">
    <name type="scientific">Pseudoxanthomonas winnipegensis</name>
    <dbReference type="NCBI Taxonomy" id="2480810"/>
    <lineage>
        <taxon>Bacteria</taxon>
        <taxon>Pseudomonadati</taxon>
        <taxon>Pseudomonadota</taxon>
        <taxon>Gammaproteobacteria</taxon>
        <taxon>Lysobacterales</taxon>
        <taxon>Lysobacteraceae</taxon>
        <taxon>Pseudoxanthomonas</taxon>
    </lineage>
</organism>
<evidence type="ECO:0000256" key="1">
    <source>
        <dbReference type="SAM" id="MobiDB-lite"/>
    </source>
</evidence>
<protein>
    <submittedName>
        <fullName evidence="2">Uncharacterized protein</fullName>
    </submittedName>
</protein>
<comment type="caution">
    <text evidence="2">The sequence shown here is derived from an EMBL/GenBank/DDBJ whole genome shotgun (WGS) entry which is preliminary data.</text>
</comment>
<feature type="region of interest" description="Disordered" evidence="1">
    <location>
        <begin position="45"/>
        <end position="68"/>
    </location>
</feature>
<reference evidence="2" key="1">
    <citation type="submission" date="2023-07" db="EMBL/GenBank/DDBJ databases">
        <title>Functional and genomic diversity of the sorghum phyllosphere microbiome.</title>
        <authorList>
            <person name="Shade A."/>
        </authorList>
    </citation>
    <scope>NUCLEOTIDE SEQUENCE</scope>
    <source>
        <strain evidence="2">SORGH_AS_0908</strain>
    </source>
</reference>